<dbReference type="Pfam" id="PF09668">
    <property type="entry name" value="Asp_protease"/>
    <property type="match status" value="1"/>
</dbReference>
<comment type="similarity">
    <text evidence="2">Belongs to the DDI1 family.</text>
</comment>
<evidence type="ECO:0000259" key="10">
    <source>
        <dbReference type="PROSITE" id="PS50030"/>
    </source>
</evidence>
<keyword evidence="7" id="KW-0378">Hydrolase</keyword>
<evidence type="ECO:0000256" key="6">
    <source>
        <dbReference type="ARBA" id="ARBA00022750"/>
    </source>
</evidence>
<evidence type="ECO:0000313" key="12">
    <source>
        <dbReference type="EMBL" id="NBJ59041.1"/>
    </source>
</evidence>
<evidence type="ECO:0000256" key="1">
    <source>
        <dbReference type="ARBA" id="ARBA00004496"/>
    </source>
</evidence>
<dbReference type="PANTHER" id="PTHR15397">
    <property type="entry name" value="SODIUM-GLUCOSE COTRANSPORTER REGULATORY PROTEIN -RELATED"/>
    <property type="match status" value="1"/>
</dbReference>
<dbReference type="Gene3D" id="1.10.8.10">
    <property type="entry name" value="DNA helicase RuvA subunit, C-terminal domain"/>
    <property type="match status" value="1"/>
</dbReference>
<evidence type="ECO:0000256" key="2">
    <source>
        <dbReference type="ARBA" id="ARBA00009136"/>
    </source>
</evidence>
<dbReference type="GO" id="GO:0005737">
    <property type="term" value="C:cytoplasm"/>
    <property type="evidence" value="ECO:0007669"/>
    <property type="project" value="UniProtKB-SubCell"/>
</dbReference>
<dbReference type="GO" id="GO:0015031">
    <property type="term" value="P:protein transport"/>
    <property type="evidence" value="ECO:0007669"/>
    <property type="project" value="UniProtKB-KW"/>
</dbReference>
<proteinExistence type="inferred from homology"/>
<dbReference type="PROSITE" id="PS50053">
    <property type="entry name" value="UBIQUITIN_2"/>
    <property type="match status" value="1"/>
</dbReference>
<evidence type="ECO:0000256" key="9">
    <source>
        <dbReference type="SAM" id="MobiDB-lite"/>
    </source>
</evidence>
<evidence type="ECO:0000256" key="3">
    <source>
        <dbReference type="ARBA" id="ARBA00022448"/>
    </source>
</evidence>
<dbReference type="GO" id="GO:0006508">
    <property type="term" value="P:proteolysis"/>
    <property type="evidence" value="ECO:0007669"/>
    <property type="project" value="UniProtKB-KW"/>
</dbReference>
<organism evidence="12">
    <name type="scientific">Phlebotomus kandelakii</name>
    <dbReference type="NCBI Taxonomy" id="1109342"/>
    <lineage>
        <taxon>Eukaryota</taxon>
        <taxon>Metazoa</taxon>
        <taxon>Ecdysozoa</taxon>
        <taxon>Arthropoda</taxon>
        <taxon>Hexapoda</taxon>
        <taxon>Insecta</taxon>
        <taxon>Pterygota</taxon>
        <taxon>Neoptera</taxon>
        <taxon>Endopterygota</taxon>
        <taxon>Diptera</taxon>
        <taxon>Nematocera</taxon>
        <taxon>Psychodoidea</taxon>
        <taxon>Psychodidae</taxon>
        <taxon>Phlebotomus</taxon>
        <taxon>Larroussius</taxon>
    </lineage>
</organism>
<dbReference type="EMBL" id="GIFK01001338">
    <property type="protein sequence ID" value="NBJ59041.1"/>
    <property type="molecule type" value="Transcribed_RNA"/>
</dbReference>
<dbReference type="FunFam" id="2.40.70.10:FF:000005">
    <property type="entry name" value="DNA damage inducible 1 homolog 2"/>
    <property type="match status" value="1"/>
</dbReference>
<keyword evidence="6" id="KW-0064">Aspartyl protease</keyword>
<dbReference type="GO" id="GO:0004190">
    <property type="term" value="F:aspartic-type endopeptidase activity"/>
    <property type="evidence" value="ECO:0007669"/>
    <property type="project" value="UniProtKB-KW"/>
</dbReference>
<dbReference type="InterPro" id="IPR029071">
    <property type="entry name" value="Ubiquitin-like_domsf"/>
</dbReference>
<evidence type="ECO:0000256" key="8">
    <source>
        <dbReference type="ARBA" id="ARBA00022927"/>
    </source>
</evidence>
<dbReference type="InterPro" id="IPR021109">
    <property type="entry name" value="Peptidase_aspartic_dom_sf"/>
</dbReference>
<keyword evidence="5" id="KW-0645">Protease</keyword>
<dbReference type="CDD" id="cd01796">
    <property type="entry name" value="Ubl_Ddi1_like"/>
    <property type="match status" value="1"/>
</dbReference>
<dbReference type="Gene3D" id="2.40.70.10">
    <property type="entry name" value="Acid Proteases"/>
    <property type="match status" value="1"/>
</dbReference>
<keyword evidence="8" id="KW-0653">Protein transport</keyword>
<reference evidence="12" key="1">
    <citation type="submission" date="2019-10" db="EMBL/GenBank/DDBJ databases">
        <title>Short sand fly seasons in Tbilisi, Georgia, hinder development of host immunity to saliva of the visceral leishmaniasis vector Phlebotomus kandelakii.</title>
        <authorList>
            <person name="Oliveira F."/>
            <person name="Giorgobiani E."/>
            <person name="Guimaraes-Costa A.B."/>
            <person name="Abdeladhim M."/>
            <person name="Oristian J."/>
            <person name="Tskhvaradze L."/>
            <person name="Tsertsvadze N."/>
            <person name="Zakalashvili M."/>
            <person name="Valenzuela J.G."/>
            <person name="Kamhawi S."/>
        </authorList>
    </citation>
    <scope>NUCLEOTIDE SEQUENCE</scope>
    <source>
        <strain evidence="12">Wild-capture in Tbilisi</strain>
        <tissue evidence="12">Salivary glands</tissue>
    </source>
</reference>
<dbReference type="SUPFAM" id="SSF46934">
    <property type="entry name" value="UBA-like"/>
    <property type="match status" value="1"/>
</dbReference>
<dbReference type="InterPro" id="IPR009060">
    <property type="entry name" value="UBA-like_sf"/>
</dbReference>
<dbReference type="AlphaFoldDB" id="A0A6B2E734"/>
<dbReference type="PANTHER" id="PTHR15397:SF3">
    <property type="entry name" value="DNA DAMAGE INDUCIBLE 1 HOMOLOG 2"/>
    <property type="match status" value="1"/>
</dbReference>
<dbReference type="InterPro" id="IPR015940">
    <property type="entry name" value="UBA"/>
</dbReference>
<evidence type="ECO:0000256" key="5">
    <source>
        <dbReference type="ARBA" id="ARBA00022670"/>
    </source>
</evidence>
<evidence type="ECO:0000259" key="11">
    <source>
        <dbReference type="PROSITE" id="PS50053"/>
    </source>
</evidence>
<dbReference type="Pfam" id="PF24669">
    <property type="entry name" value="Ddi2_HDD"/>
    <property type="match status" value="1"/>
</dbReference>
<accession>A0A6B2E734</accession>
<keyword evidence="4" id="KW-0963">Cytoplasm</keyword>
<keyword evidence="3" id="KW-0813">Transport</keyword>
<dbReference type="SUPFAM" id="SSF54236">
    <property type="entry name" value="Ubiquitin-like"/>
    <property type="match status" value="1"/>
</dbReference>
<dbReference type="Pfam" id="PF00240">
    <property type="entry name" value="ubiquitin"/>
    <property type="match status" value="1"/>
</dbReference>
<protein>
    <submittedName>
        <fullName evidence="12">Putative dna damage inducible protein</fullName>
    </submittedName>
</protein>
<dbReference type="SUPFAM" id="SSF50630">
    <property type="entry name" value="Acid proteases"/>
    <property type="match status" value="1"/>
</dbReference>
<feature type="domain" description="Ubiquitin-like" evidence="11">
    <location>
        <begin position="1"/>
        <end position="77"/>
    </location>
</feature>
<dbReference type="PROSITE" id="PS50030">
    <property type="entry name" value="UBA"/>
    <property type="match status" value="1"/>
</dbReference>
<feature type="domain" description="UBA" evidence="10">
    <location>
        <begin position="412"/>
        <end position="452"/>
    </location>
</feature>
<comment type="subcellular location">
    <subcellularLocation>
        <location evidence="1">Cytoplasm</location>
    </subcellularLocation>
</comment>
<dbReference type="InterPro" id="IPR033882">
    <property type="entry name" value="DDI1_N"/>
</dbReference>
<feature type="region of interest" description="Disordered" evidence="9">
    <location>
        <begin position="380"/>
        <end position="412"/>
    </location>
</feature>
<name>A0A6B2E734_9DIPT</name>
<evidence type="ECO:0000256" key="7">
    <source>
        <dbReference type="ARBA" id="ARBA00022801"/>
    </source>
</evidence>
<feature type="compositionally biased region" description="Low complexity" evidence="9">
    <location>
        <begin position="384"/>
        <end position="406"/>
    </location>
</feature>
<dbReference type="InterPro" id="IPR057273">
    <property type="entry name" value="Ddi1/2_HDD"/>
</dbReference>
<dbReference type="InterPro" id="IPR000626">
    <property type="entry name" value="Ubiquitin-like_dom"/>
</dbReference>
<sequence>MKITVTTLTDYIFVLDVSEDLELENFKAFCEVESGFPASEIVIAFNGRPLLDDKKSMKDHGIVDGDAVVLQHLLSAGQEEGQSGSGGLPQLDFSTIQVPGGGAASSMAPGPLTVAPEDDPKVVRDMFLNNPDTLALLKQNNPRLADALTSGNLETFAKVLHEQMQVRAERVQQRYKMLQADPFDHEAQRLIAEEIRQKNIEANMEAAMEYNPETFGTVVMLYINCFVNGVPVKAFIDSGAQTTIMSAGCAERCNIMRLVDTRWSGIAKGVGIQKIIGRIHMVQLQIEKDFLITSFSVLEEQPMDMLLGLDMLKRHQCNIDLQRGLLKIGTTGTETAFLSESDLPDCARLSGAHEDESHVMDESAKMAEEKAIQEALMRSRQNLPSTSSASSTSSATPATSSNPDTSVLPSDQFTEKDVEELMRMGFARDKVIGELRQFKGDRKQAVAALFAKSLKF</sequence>
<dbReference type="Gene3D" id="3.10.20.90">
    <property type="entry name" value="Phosphatidylinositol 3-kinase Catalytic Subunit, Chain A, domain 1"/>
    <property type="match status" value="1"/>
</dbReference>
<dbReference type="InterPro" id="IPR019103">
    <property type="entry name" value="Peptidase_aspartic_DDI1-type"/>
</dbReference>
<dbReference type="CDD" id="cd05479">
    <property type="entry name" value="RP_DDI"/>
    <property type="match status" value="1"/>
</dbReference>
<evidence type="ECO:0000256" key="4">
    <source>
        <dbReference type="ARBA" id="ARBA00022490"/>
    </source>
</evidence>